<evidence type="ECO:0000256" key="3">
    <source>
        <dbReference type="ARBA" id="ARBA00022723"/>
    </source>
</evidence>
<keyword evidence="8" id="KW-0238">DNA-binding</keyword>
<evidence type="ECO:0000256" key="10">
    <source>
        <dbReference type="ARBA" id="ARBA00023242"/>
    </source>
</evidence>
<dbReference type="GO" id="GO:0000978">
    <property type="term" value="F:RNA polymerase II cis-regulatory region sequence-specific DNA binding"/>
    <property type="evidence" value="ECO:0007669"/>
    <property type="project" value="TreeGrafter"/>
</dbReference>
<feature type="domain" description="C2H2-type" evidence="14">
    <location>
        <begin position="270"/>
        <end position="298"/>
    </location>
</feature>
<dbReference type="CTD" id="64412"/>
<dbReference type="GO" id="GO:0003700">
    <property type="term" value="F:DNA-binding transcription factor activity"/>
    <property type="evidence" value="ECO:0007669"/>
    <property type="project" value="TreeGrafter"/>
</dbReference>
<dbReference type="FunFam" id="3.30.160.60:FF:000709">
    <property type="entry name" value="GDNF-inducible zinc finger protein 1"/>
    <property type="match status" value="1"/>
</dbReference>
<name>A0AAJ8B864_LATCA</name>
<proteinExistence type="inferred from homology"/>
<evidence type="ECO:0000256" key="1">
    <source>
        <dbReference type="ARBA" id="ARBA00004123"/>
    </source>
</evidence>
<feature type="domain" description="C2H2-type" evidence="14">
    <location>
        <begin position="356"/>
        <end position="383"/>
    </location>
</feature>
<dbReference type="InterPro" id="IPR011333">
    <property type="entry name" value="SKP1/BTB/POZ_sf"/>
</dbReference>
<feature type="domain" description="BTB" evidence="13">
    <location>
        <begin position="31"/>
        <end position="100"/>
    </location>
</feature>
<keyword evidence="3" id="KW-0479">Metal-binding</keyword>
<dbReference type="InterPro" id="IPR050589">
    <property type="entry name" value="Ikaros_C2H2-ZF"/>
</dbReference>
<keyword evidence="9" id="KW-0804">Transcription</keyword>
<feature type="compositionally biased region" description="Polar residues" evidence="12">
    <location>
        <begin position="714"/>
        <end position="727"/>
    </location>
</feature>
<dbReference type="RefSeq" id="XP_050928035.1">
    <property type="nucleotide sequence ID" value="XM_051072078.1"/>
</dbReference>
<dbReference type="Pfam" id="PF12874">
    <property type="entry name" value="zf-met"/>
    <property type="match status" value="1"/>
</dbReference>
<reference evidence="16" key="1">
    <citation type="submission" date="2025-08" db="UniProtKB">
        <authorList>
            <consortium name="RefSeq"/>
        </authorList>
    </citation>
    <scope>IDENTIFICATION</scope>
    <source>
        <tissue evidence="16">Brain</tissue>
    </source>
</reference>
<accession>A0AAJ8B864</accession>
<dbReference type="InterPro" id="IPR000210">
    <property type="entry name" value="BTB/POZ_dom"/>
</dbReference>
<dbReference type="AlphaFoldDB" id="A0AAJ8B864"/>
<dbReference type="FunFam" id="3.30.160.60:FF:001270">
    <property type="entry name" value="zinc finger protein 583 isoform X1"/>
    <property type="match status" value="1"/>
</dbReference>
<dbReference type="PROSITE" id="PS50157">
    <property type="entry name" value="ZINC_FINGER_C2H2_2"/>
    <property type="match status" value="10"/>
</dbReference>
<protein>
    <submittedName>
        <fullName evidence="16">LOW QUALITY PROTEIN: GDNF-inducible zinc finger protein 1</fullName>
    </submittedName>
</protein>
<feature type="compositionally biased region" description="Acidic residues" evidence="12">
    <location>
        <begin position="181"/>
        <end position="195"/>
    </location>
</feature>
<feature type="region of interest" description="Disordered" evidence="12">
    <location>
        <begin position="160"/>
        <end position="205"/>
    </location>
</feature>
<dbReference type="GO" id="GO:0006357">
    <property type="term" value="P:regulation of transcription by RNA polymerase II"/>
    <property type="evidence" value="ECO:0007669"/>
    <property type="project" value="TreeGrafter"/>
</dbReference>
<feature type="domain" description="C2H2-type" evidence="14">
    <location>
        <begin position="468"/>
        <end position="495"/>
    </location>
</feature>
<feature type="domain" description="C2H2-type" evidence="14">
    <location>
        <begin position="440"/>
        <end position="467"/>
    </location>
</feature>
<dbReference type="PANTHER" id="PTHR24404:SF114">
    <property type="entry name" value="KLUMPFUSS, ISOFORM B-RELATED"/>
    <property type="match status" value="1"/>
</dbReference>
<dbReference type="PROSITE" id="PS50097">
    <property type="entry name" value="BTB"/>
    <property type="match status" value="1"/>
</dbReference>
<keyword evidence="10" id="KW-0539">Nucleus</keyword>
<keyword evidence="5 11" id="KW-0863">Zinc-finger</keyword>
<evidence type="ECO:0000256" key="8">
    <source>
        <dbReference type="ARBA" id="ARBA00023125"/>
    </source>
</evidence>
<dbReference type="SMART" id="SM00355">
    <property type="entry name" value="ZnF_C2H2"/>
    <property type="match status" value="10"/>
</dbReference>
<dbReference type="Pfam" id="PF00096">
    <property type="entry name" value="zf-C2H2"/>
    <property type="match status" value="7"/>
</dbReference>
<dbReference type="SUPFAM" id="SSF57667">
    <property type="entry name" value="beta-beta-alpha zinc fingers"/>
    <property type="match status" value="6"/>
</dbReference>
<keyword evidence="7" id="KW-0805">Transcription regulation</keyword>
<dbReference type="GO" id="GO:0045892">
    <property type="term" value="P:negative regulation of DNA-templated transcription"/>
    <property type="evidence" value="ECO:0007669"/>
    <property type="project" value="UniProtKB-ARBA"/>
</dbReference>
<dbReference type="Gene3D" id="3.30.710.10">
    <property type="entry name" value="Potassium Channel Kv1.1, Chain A"/>
    <property type="match status" value="1"/>
</dbReference>
<feature type="domain" description="C2H2-type" evidence="14">
    <location>
        <begin position="210"/>
        <end position="237"/>
    </location>
</feature>
<feature type="compositionally biased region" description="Basic and acidic residues" evidence="12">
    <location>
        <begin position="508"/>
        <end position="530"/>
    </location>
</feature>
<comment type="similarity">
    <text evidence="2">Belongs to the krueppel C2H2-type zinc-finger protein family.</text>
</comment>
<dbReference type="Proteomes" id="UP000694890">
    <property type="component" value="Linkage group LG7_1"/>
</dbReference>
<feature type="compositionally biased region" description="Acidic residues" evidence="12">
    <location>
        <begin position="160"/>
        <end position="174"/>
    </location>
</feature>
<dbReference type="Gene3D" id="3.30.160.60">
    <property type="entry name" value="Classic Zinc Finger"/>
    <property type="match status" value="9"/>
</dbReference>
<dbReference type="FunFam" id="3.30.160.60:FF:000701">
    <property type="entry name" value="Zinc finger and BTB domain containing 40"/>
    <property type="match status" value="1"/>
</dbReference>
<feature type="compositionally biased region" description="Basic and acidic residues" evidence="12">
    <location>
        <begin position="730"/>
        <end position="740"/>
    </location>
</feature>
<dbReference type="PANTHER" id="PTHR24404">
    <property type="entry name" value="ZINC FINGER PROTEIN"/>
    <property type="match status" value="1"/>
</dbReference>
<dbReference type="SMART" id="SM00225">
    <property type="entry name" value="BTB"/>
    <property type="match status" value="1"/>
</dbReference>
<feature type="domain" description="C2H2-type" evidence="14">
    <location>
        <begin position="300"/>
        <end position="327"/>
    </location>
</feature>
<keyword evidence="4" id="KW-0677">Repeat</keyword>
<feature type="domain" description="C2H2-type" evidence="14">
    <location>
        <begin position="412"/>
        <end position="439"/>
    </location>
</feature>
<evidence type="ECO:0000256" key="4">
    <source>
        <dbReference type="ARBA" id="ARBA00022737"/>
    </source>
</evidence>
<sequence length="740" mass="81767">MGSKVVQLTSKSHHENILASLHQLRLQGHLNDVTVQVDYQGDLQEFQAHQVVLAASSGYFKKVLLSQDAARDKLLLSNMHSSNFSKFLEFAYTGKVEVSRDKIGDVKAAAQLLDCEDLSEVCVKTQRSVRTGLRLRLSQGIRQVRGTSLRWECKAPTQEDWECEDDVQSNDPEDPLSLSLGEEEEGEEEEEEEEEGQSRETTKRTSKAQFQCDKCQRTFHYERSYLKHISTYHGVKADVVYRCETCLQTFANRSNLKIHEKHVHSNERLFACNSCTKTFKRKKDVVRHQRQVHERNNLRHVCPDCGKALSSKTALLLHERTHTGTKPFECQDCGARFTQNSALKMHRRTHTGEKPFACDECEARFTQKHMLAYHKRSHTGEKPFMCEACGKSFASKEYLRHHSNIHTGSKPYKCEQCGRGFAQRNSLHQHLKIHTGERPYSCKDCEKQFTQLNALQRHQRIHTGEKPYMCGLCSRTFTDKSTLRRHTMIHDSDAPWKTYLVVLEGNVEDKKPKSPSKGKTDKAGAGEKKSSARKSGAAASTAAGKTNTESIVVPAEPVTLPSEWTGHGAIALVSHGALSGITVIHTEVPPGTQIQPIMTTDGTGASVISLDGSAIPVPFSIPVSMAHPIPLSSEASSTCLSVPSVLSVPVSDGTLTSVSEIPAVSASSVLEAAASQTILAPVSEAKATSEMDILPPNIQTVIVSDKVCGKEQTAAVQSDGQQRTADNSLDEPKGSDQEAV</sequence>
<feature type="domain" description="C2H2-type" evidence="14">
    <location>
        <begin position="384"/>
        <end position="411"/>
    </location>
</feature>
<evidence type="ECO:0000256" key="11">
    <source>
        <dbReference type="PROSITE-ProRule" id="PRU00042"/>
    </source>
</evidence>
<evidence type="ECO:0000256" key="2">
    <source>
        <dbReference type="ARBA" id="ARBA00006991"/>
    </source>
</evidence>
<keyword evidence="6" id="KW-0862">Zinc</keyword>
<feature type="region of interest" description="Disordered" evidence="12">
    <location>
        <begin position="712"/>
        <end position="740"/>
    </location>
</feature>
<feature type="compositionally biased region" description="Low complexity" evidence="12">
    <location>
        <begin position="533"/>
        <end position="545"/>
    </location>
</feature>
<evidence type="ECO:0000256" key="12">
    <source>
        <dbReference type="SAM" id="MobiDB-lite"/>
    </source>
</evidence>
<gene>
    <name evidence="16" type="primary">gzf1</name>
</gene>
<dbReference type="FunFam" id="3.30.160.60:FF:001818">
    <property type="entry name" value="GDNF-inducible zinc finger protein 1 isoform X1"/>
    <property type="match status" value="1"/>
</dbReference>
<evidence type="ECO:0000259" key="13">
    <source>
        <dbReference type="PROSITE" id="PS50097"/>
    </source>
</evidence>
<evidence type="ECO:0000256" key="7">
    <source>
        <dbReference type="ARBA" id="ARBA00023015"/>
    </source>
</evidence>
<dbReference type="GO" id="GO:0008270">
    <property type="term" value="F:zinc ion binding"/>
    <property type="evidence" value="ECO:0007669"/>
    <property type="project" value="UniProtKB-KW"/>
</dbReference>
<organism evidence="15 16">
    <name type="scientific">Lates calcarifer</name>
    <name type="common">Barramundi</name>
    <name type="synonym">Holocentrus calcarifer</name>
    <dbReference type="NCBI Taxonomy" id="8187"/>
    <lineage>
        <taxon>Eukaryota</taxon>
        <taxon>Metazoa</taxon>
        <taxon>Chordata</taxon>
        <taxon>Craniata</taxon>
        <taxon>Vertebrata</taxon>
        <taxon>Euteleostomi</taxon>
        <taxon>Actinopterygii</taxon>
        <taxon>Neopterygii</taxon>
        <taxon>Teleostei</taxon>
        <taxon>Neoteleostei</taxon>
        <taxon>Acanthomorphata</taxon>
        <taxon>Carangaria</taxon>
        <taxon>Carangaria incertae sedis</taxon>
        <taxon>Centropomidae</taxon>
        <taxon>Lates</taxon>
    </lineage>
</organism>
<dbReference type="GO" id="GO:0005634">
    <property type="term" value="C:nucleus"/>
    <property type="evidence" value="ECO:0007669"/>
    <property type="project" value="UniProtKB-SubCell"/>
</dbReference>
<dbReference type="InterPro" id="IPR013087">
    <property type="entry name" value="Znf_C2H2_type"/>
</dbReference>
<dbReference type="SUPFAM" id="SSF54695">
    <property type="entry name" value="POZ domain"/>
    <property type="match status" value="1"/>
</dbReference>
<dbReference type="PROSITE" id="PS00028">
    <property type="entry name" value="ZINC_FINGER_C2H2_1"/>
    <property type="match status" value="10"/>
</dbReference>
<dbReference type="FunFam" id="3.30.160.60:FF:000759">
    <property type="entry name" value="zinc finger protein 16"/>
    <property type="match status" value="1"/>
</dbReference>
<feature type="domain" description="C2H2-type" evidence="14">
    <location>
        <begin position="241"/>
        <end position="269"/>
    </location>
</feature>
<dbReference type="FunFam" id="3.30.160.60:FF:000322">
    <property type="entry name" value="GDNF-inducible zinc finger protein 1"/>
    <property type="match status" value="2"/>
</dbReference>
<evidence type="ECO:0000256" key="9">
    <source>
        <dbReference type="ARBA" id="ARBA00023163"/>
    </source>
</evidence>
<evidence type="ECO:0000256" key="6">
    <source>
        <dbReference type="ARBA" id="ARBA00022833"/>
    </source>
</evidence>
<dbReference type="KEGG" id="lcf:108896927"/>
<dbReference type="GeneID" id="108896927"/>
<evidence type="ECO:0000256" key="5">
    <source>
        <dbReference type="ARBA" id="ARBA00022771"/>
    </source>
</evidence>
<dbReference type="InterPro" id="IPR036236">
    <property type="entry name" value="Znf_C2H2_sf"/>
</dbReference>
<comment type="subcellular location">
    <subcellularLocation>
        <location evidence="1">Nucleus</location>
    </subcellularLocation>
</comment>
<feature type="domain" description="C2H2-type" evidence="14">
    <location>
        <begin position="328"/>
        <end position="355"/>
    </location>
</feature>
<evidence type="ECO:0000313" key="15">
    <source>
        <dbReference type="Proteomes" id="UP000694890"/>
    </source>
</evidence>
<evidence type="ECO:0000313" key="16">
    <source>
        <dbReference type="RefSeq" id="XP_050928035.1"/>
    </source>
</evidence>
<dbReference type="Pfam" id="PF00651">
    <property type="entry name" value="BTB"/>
    <property type="match status" value="1"/>
</dbReference>
<feature type="region of interest" description="Disordered" evidence="12">
    <location>
        <begin position="508"/>
        <end position="548"/>
    </location>
</feature>
<evidence type="ECO:0000259" key="14">
    <source>
        <dbReference type="PROSITE" id="PS50157"/>
    </source>
</evidence>